<proteinExistence type="predicted"/>
<gene>
    <name evidence="1" type="ORF">GLOIN_2v1549542</name>
</gene>
<protein>
    <submittedName>
        <fullName evidence="1">Uncharacterized protein</fullName>
    </submittedName>
</protein>
<comment type="caution">
    <text evidence="1">The sequence shown here is derived from an EMBL/GenBank/DDBJ whole genome shotgun (WGS) entry which is preliminary data.</text>
</comment>
<dbReference type="Proteomes" id="UP000018888">
    <property type="component" value="Unassembled WGS sequence"/>
</dbReference>
<dbReference type="EMBL" id="AUPC02000043">
    <property type="protein sequence ID" value="POG77124.1"/>
    <property type="molecule type" value="Genomic_DNA"/>
</dbReference>
<organism evidence="1 2">
    <name type="scientific">Rhizophagus irregularis (strain DAOM 181602 / DAOM 197198 / MUCL 43194)</name>
    <name type="common">Arbuscular mycorrhizal fungus</name>
    <name type="synonym">Glomus intraradices</name>
    <dbReference type="NCBI Taxonomy" id="747089"/>
    <lineage>
        <taxon>Eukaryota</taxon>
        <taxon>Fungi</taxon>
        <taxon>Fungi incertae sedis</taxon>
        <taxon>Mucoromycota</taxon>
        <taxon>Glomeromycotina</taxon>
        <taxon>Glomeromycetes</taxon>
        <taxon>Glomerales</taxon>
        <taxon>Glomeraceae</taxon>
        <taxon>Rhizophagus</taxon>
    </lineage>
</organism>
<name>A0A2P4QHM2_RHIID</name>
<reference evidence="1 2" key="2">
    <citation type="journal article" date="2018" name="New Phytol.">
        <title>High intraspecific genome diversity in the model arbuscular mycorrhizal symbiont Rhizophagus irregularis.</title>
        <authorList>
            <person name="Chen E.C.H."/>
            <person name="Morin E."/>
            <person name="Beaudet D."/>
            <person name="Noel J."/>
            <person name="Yildirir G."/>
            <person name="Ndikumana S."/>
            <person name="Charron P."/>
            <person name="St-Onge C."/>
            <person name="Giorgi J."/>
            <person name="Kruger M."/>
            <person name="Marton T."/>
            <person name="Ropars J."/>
            <person name="Grigoriev I.V."/>
            <person name="Hainaut M."/>
            <person name="Henrissat B."/>
            <person name="Roux C."/>
            <person name="Martin F."/>
            <person name="Corradi N."/>
        </authorList>
    </citation>
    <scope>NUCLEOTIDE SEQUENCE [LARGE SCALE GENOMIC DNA]</scope>
    <source>
        <strain evidence="1 2">DAOM 197198</strain>
    </source>
</reference>
<accession>A0A2P4QHM2</accession>
<reference evidence="1 2" key="1">
    <citation type="journal article" date="2013" name="Proc. Natl. Acad. Sci. U.S.A.">
        <title>Genome of an arbuscular mycorrhizal fungus provides insight into the oldest plant symbiosis.</title>
        <authorList>
            <person name="Tisserant E."/>
            <person name="Malbreil M."/>
            <person name="Kuo A."/>
            <person name="Kohler A."/>
            <person name="Symeonidi A."/>
            <person name="Balestrini R."/>
            <person name="Charron P."/>
            <person name="Duensing N."/>
            <person name="Frei Dit Frey N."/>
            <person name="Gianinazzi-Pearson V."/>
            <person name="Gilbert L.B."/>
            <person name="Handa Y."/>
            <person name="Herr J.R."/>
            <person name="Hijri M."/>
            <person name="Koul R."/>
            <person name="Kawaguchi M."/>
            <person name="Krajinski F."/>
            <person name="Lammers P.J."/>
            <person name="Masclaux F.G."/>
            <person name="Murat C."/>
            <person name="Morin E."/>
            <person name="Ndikumana S."/>
            <person name="Pagni M."/>
            <person name="Petitpierre D."/>
            <person name="Requena N."/>
            <person name="Rosikiewicz P."/>
            <person name="Riley R."/>
            <person name="Saito K."/>
            <person name="San Clemente H."/>
            <person name="Shapiro H."/>
            <person name="van Tuinen D."/>
            <person name="Becard G."/>
            <person name="Bonfante P."/>
            <person name="Paszkowski U."/>
            <person name="Shachar-Hill Y.Y."/>
            <person name="Tuskan G.A."/>
            <person name="Young P.W."/>
            <person name="Sanders I.R."/>
            <person name="Henrissat B."/>
            <person name="Rensing S.A."/>
            <person name="Grigoriev I.V."/>
            <person name="Corradi N."/>
            <person name="Roux C."/>
            <person name="Martin F."/>
        </authorList>
    </citation>
    <scope>NUCLEOTIDE SEQUENCE [LARGE SCALE GENOMIC DNA]</scope>
    <source>
        <strain evidence="1 2">DAOM 197198</strain>
    </source>
</reference>
<keyword evidence="2" id="KW-1185">Reference proteome</keyword>
<evidence type="ECO:0000313" key="1">
    <source>
        <dbReference type="EMBL" id="POG77124.1"/>
    </source>
</evidence>
<dbReference type="AlphaFoldDB" id="A0A2P4QHM2"/>
<evidence type="ECO:0000313" key="2">
    <source>
        <dbReference type="Proteomes" id="UP000018888"/>
    </source>
</evidence>
<sequence>MVNIISYDNLIPISRLKDDTSLIDGDSETFEEKQPGIIDFNEKLDFDDWTEEVVDDNLMVWAEDFKLFHGLIINNDGEIEISEKIPIYINRIPEANPRDKTYLKIVNQSTEFDFNLISNNIFSTINLDTFPFTRNNVINNNNNNNNHEDYNHVLIK</sequence>
<feature type="non-terminal residue" evidence="1">
    <location>
        <position position="156"/>
    </location>
</feature>